<sequence length="51" mass="5798">MYFNGGGGIKTRTSHFIILGYNLDLVRWLCKYLIHSPAVLAPVHHVSIYKP</sequence>
<accession>A0A0E9WBX2</accession>
<evidence type="ECO:0000313" key="1">
    <source>
        <dbReference type="EMBL" id="JAH87786.1"/>
    </source>
</evidence>
<protein>
    <submittedName>
        <fullName evidence="1">Uncharacterized protein</fullName>
    </submittedName>
</protein>
<name>A0A0E9WBX2_ANGAN</name>
<organism evidence="1">
    <name type="scientific">Anguilla anguilla</name>
    <name type="common">European freshwater eel</name>
    <name type="synonym">Muraena anguilla</name>
    <dbReference type="NCBI Taxonomy" id="7936"/>
    <lineage>
        <taxon>Eukaryota</taxon>
        <taxon>Metazoa</taxon>
        <taxon>Chordata</taxon>
        <taxon>Craniata</taxon>
        <taxon>Vertebrata</taxon>
        <taxon>Euteleostomi</taxon>
        <taxon>Actinopterygii</taxon>
        <taxon>Neopterygii</taxon>
        <taxon>Teleostei</taxon>
        <taxon>Anguilliformes</taxon>
        <taxon>Anguillidae</taxon>
        <taxon>Anguilla</taxon>
    </lineage>
</organism>
<dbReference type="EMBL" id="GBXM01020791">
    <property type="protein sequence ID" value="JAH87786.1"/>
    <property type="molecule type" value="Transcribed_RNA"/>
</dbReference>
<dbReference type="AlphaFoldDB" id="A0A0E9WBX2"/>
<reference evidence="1" key="2">
    <citation type="journal article" date="2015" name="Fish Shellfish Immunol.">
        <title>Early steps in the European eel (Anguilla anguilla)-Vibrio vulnificus interaction in the gills: Role of the RtxA13 toxin.</title>
        <authorList>
            <person name="Callol A."/>
            <person name="Pajuelo D."/>
            <person name="Ebbesson L."/>
            <person name="Teles M."/>
            <person name="MacKenzie S."/>
            <person name="Amaro C."/>
        </authorList>
    </citation>
    <scope>NUCLEOTIDE SEQUENCE</scope>
</reference>
<reference evidence="1" key="1">
    <citation type="submission" date="2014-11" db="EMBL/GenBank/DDBJ databases">
        <authorList>
            <person name="Amaro Gonzalez C."/>
        </authorList>
    </citation>
    <scope>NUCLEOTIDE SEQUENCE</scope>
</reference>
<proteinExistence type="predicted"/>